<dbReference type="AlphaFoldDB" id="A0A918QY05"/>
<reference evidence="2" key="2">
    <citation type="submission" date="2020-09" db="EMBL/GenBank/DDBJ databases">
        <authorList>
            <person name="Sun Q."/>
            <person name="Ohkuma M."/>
        </authorList>
    </citation>
    <scope>NUCLEOTIDE SEQUENCE</scope>
    <source>
        <strain evidence="2">JCM 4834</strain>
    </source>
</reference>
<reference evidence="2" key="1">
    <citation type="journal article" date="2014" name="Int. J. Syst. Evol. Microbiol.">
        <title>Complete genome sequence of Corynebacterium casei LMG S-19264T (=DSM 44701T), isolated from a smear-ripened cheese.</title>
        <authorList>
            <consortium name="US DOE Joint Genome Institute (JGI-PGF)"/>
            <person name="Walter F."/>
            <person name="Albersmeier A."/>
            <person name="Kalinowski J."/>
            <person name="Ruckert C."/>
        </authorList>
    </citation>
    <scope>NUCLEOTIDE SEQUENCE</scope>
    <source>
        <strain evidence="2">JCM 4834</strain>
    </source>
</reference>
<feature type="region of interest" description="Disordered" evidence="1">
    <location>
        <begin position="1"/>
        <end position="69"/>
    </location>
</feature>
<proteinExistence type="predicted"/>
<evidence type="ECO:0000313" key="3">
    <source>
        <dbReference type="Proteomes" id="UP000634660"/>
    </source>
</evidence>
<evidence type="ECO:0000256" key="1">
    <source>
        <dbReference type="SAM" id="MobiDB-lite"/>
    </source>
</evidence>
<comment type="caution">
    <text evidence="2">The sequence shown here is derived from an EMBL/GenBank/DDBJ whole genome shotgun (WGS) entry which is preliminary data.</text>
</comment>
<name>A0A918QY05_9ACTN</name>
<evidence type="ECO:0000313" key="2">
    <source>
        <dbReference type="EMBL" id="GGZ72236.1"/>
    </source>
</evidence>
<dbReference type="Proteomes" id="UP000634660">
    <property type="component" value="Unassembled WGS sequence"/>
</dbReference>
<protein>
    <submittedName>
        <fullName evidence="2">Uncharacterized protein</fullName>
    </submittedName>
</protein>
<organism evidence="2 3">
    <name type="scientific">Streptomyces subrutilus</name>
    <dbReference type="NCBI Taxonomy" id="36818"/>
    <lineage>
        <taxon>Bacteria</taxon>
        <taxon>Bacillati</taxon>
        <taxon>Actinomycetota</taxon>
        <taxon>Actinomycetes</taxon>
        <taxon>Kitasatosporales</taxon>
        <taxon>Streptomycetaceae</taxon>
        <taxon>Streptomyces</taxon>
    </lineage>
</organism>
<dbReference type="EMBL" id="BMVX01000012">
    <property type="protein sequence ID" value="GGZ72236.1"/>
    <property type="molecule type" value="Genomic_DNA"/>
</dbReference>
<gene>
    <name evidence="2" type="ORF">GCM10010371_35060</name>
</gene>
<accession>A0A918QY05</accession>
<sequence length="69" mass="7335">MRSAGGRASPVTPTEVPIPRGPRRIPHRAPEPPDPRTIGIGPIGGPYPAGHDRPRARTVPRTGPRHPDA</sequence>